<evidence type="ECO:0000313" key="3">
    <source>
        <dbReference type="Proteomes" id="UP001311799"/>
    </source>
</evidence>
<gene>
    <name evidence="2" type="ORF">RS030_213412</name>
</gene>
<accession>A0AAV9XX29</accession>
<protein>
    <submittedName>
        <fullName evidence="2">Uncharacterized protein</fullName>
    </submittedName>
</protein>
<sequence length="203" mass="23618">MVESIDYTTNTCNIKRAKHSIENICISSLDTYWSLLFWRTEDLLFTCIAKSIDIPKGILSNSLHERFEKDFNETLQKLIDLFPRLNDLIFIHISESSEIILGNDLLIPNLGSVIFFYSVVISAIFPFLSADFLCEREKSELNKVFTETKSIIDRYLILFKDNGRLSQRICILSDFKYGLLNDVLQEISERISYLPLIQHFAFK</sequence>
<keyword evidence="1" id="KW-0812">Transmembrane</keyword>
<organism evidence="2 3">
    <name type="scientific">Cryptosporidium xiaoi</name>
    <dbReference type="NCBI Taxonomy" id="659607"/>
    <lineage>
        <taxon>Eukaryota</taxon>
        <taxon>Sar</taxon>
        <taxon>Alveolata</taxon>
        <taxon>Apicomplexa</taxon>
        <taxon>Conoidasida</taxon>
        <taxon>Coccidia</taxon>
        <taxon>Eucoccidiorida</taxon>
        <taxon>Eimeriorina</taxon>
        <taxon>Cryptosporidiidae</taxon>
        <taxon>Cryptosporidium</taxon>
    </lineage>
</organism>
<keyword evidence="1" id="KW-1133">Transmembrane helix</keyword>
<dbReference type="Proteomes" id="UP001311799">
    <property type="component" value="Unassembled WGS sequence"/>
</dbReference>
<keyword evidence="1" id="KW-0472">Membrane</keyword>
<dbReference type="EMBL" id="JAWDEY010000013">
    <property type="protein sequence ID" value="KAK6589237.1"/>
    <property type="molecule type" value="Genomic_DNA"/>
</dbReference>
<proteinExistence type="predicted"/>
<dbReference type="AlphaFoldDB" id="A0AAV9XX29"/>
<evidence type="ECO:0000313" key="2">
    <source>
        <dbReference type="EMBL" id="KAK6589237.1"/>
    </source>
</evidence>
<comment type="caution">
    <text evidence="2">The sequence shown here is derived from an EMBL/GenBank/DDBJ whole genome shotgun (WGS) entry which is preliminary data.</text>
</comment>
<keyword evidence="3" id="KW-1185">Reference proteome</keyword>
<reference evidence="2 3" key="1">
    <citation type="submission" date="2023-10" db="EMBL/GenBank/DDBJ databases">
        <title>Comparative genomics analysis reveals potential genetic determinants of host preference in Cryptosporidium xiaoi.</title>
        <authorList>
            <person name="Xiao L."/>
            <person name="Li J."/>
        </authorList>
    </citation>
    <scope>NUCLEOTIDE SEQUENCE [LARGE SCALE GENOMIC DNA]</scope>
    <source>
        <strain evidence="2 3">52996</strain>
    </source>
</reference>
<evidence type="ECO:0000256" key="1">
    <source>
        <dbReference type="SAM" id="Phobius"/>
    </source>
</evidence>
<name>A0AAV9XX29_9CRYT</name>
<feature type="transmembrane region" description="Helical" evidence="1">
    <location>
        <begin position="114"/>
        <end position="134"/>
    </location>
</feature>